<feature type="chain" id="PRO_5040738965" description="Beta-lactamase-inhibitor-like PepSY-like domain-containing protein" evidence="1">
    <location>
        <begin position="19"/>
        <end position="148"/>
    </location>
</feature>
<evidence type="ECO:0000313" key="2">
    <source>
        <dbReference type="EMBL" id="MCU7547801.1"/>
    </source>
</evidence>
<reference evidence="2" key="1">
    <citation type="submission" date="2022-09" db="EMBL/GenBank/DDBJ databases">
        <authorList>
            <person name="Yuan C."/>
            <person name="Ke Z."/>
        </authorList>
    </citation>
    <scope>NUCLEOTIDE SEQUENCE</scope>
    <source>
        <strain evidence="2">LB-8</strain>
    </source>
</reference>
<reference evidence="2" key="2">
    <citation type="submission" date="2023-04" db="EMBL/GenBank/DDBJ databases">
        <title>Paracnuella aquatica gen. nov., sp. nov., a member of the family Chitinophagaceae isolated from a hot spring.</title>
        <authorList>
            <person name="Wang C."/>
        </authorList>
    </citation>
    <scope>NUCLEOTIDE SEQUENCE</scope>
    <source>
        <strain evidence="2">LB-8</strain>
    </source>
</reference>
<dbReference type="AlphaFoldDB" id="A0A9X2XT41"/>
<gene>
    <name evidence="2" type="ORF">OCK74_01685</name>
</gene>
<keyword evidence="3" id="KW-1185">Reference proteome</keyword>
<evidence type="ECO:0000256" key="1">
    <source>
        <dbReference type="SAM" id="SignalP"/>
    </source>
</evidence>
<accession>A0A9X2XT41</accession>
<dbReference type="RefSeq" id="WP_279295246.1">
    <property type="nucleotide sequence ID" value="NZ_JAOTIF010000001.1"/>
</dbReference>
<dbReference type="EMBL" id="JAOTIF010000001">
    <property type="protein sequence ID" value="MCU7547801.1"/>
    <property type="molecule type" value="Genomic_DNA"/>
</dbReference>
<keyword evidence="1" id="KW-0732">Signal</keyword>
<dbReference type="Gene3D" id="3.10.450.360">
    <property type="match status" value="1"/>
</dbReference>
<evidence type="ECO:0008006" key="4">
    <source>
        <dbReference type="Google" id="ProtNLM"/>
    </source>
</evidence>
<dbReference type="Proteomes" id="UP001155483">
    <property type="component" value="Unassembled WGS sequence"/>
</dbReference>
<evidence type="ECO:0000313" key="3">
    <source>
        <dbReference type="Proteomes" id="UP001155483"/>
    </source>
</evidence>
<proteinExistence type="predicted"/>
<organism evidence="2 3">
    <name type="scientific">Paraflavisolibacter caeni</name>
    <dbReference type="NCBI Taxonomy" id="2982496"/>
    <lineage>
        <taxon>Bacteria</taxon>
        <taxon>Pseudomonadati</taxon>
        <taxon>Bacteroidota</taxon>
        <taxon>Chitinophagia</taxon>
        <taxon>Chitinophagales</taxon>
        <taxon>Chitinophagaceae</taxon>
        <taxon>Paraflavisolibacter</taxon>
    </lineage>
</organism>
<name>A0A9X2XT41_9BACT</name>
<comment type="caution">
    <text evidence="2">The sequence shown here is derived from an EMBL/GenBank/DDBJ whole genome shotgun (WGS) entry which is preliminary data.</text>
</comment>
<sequence>MKLILLTFALLITEVLYCATPDMSDTIEKDFRNAFPKAEQVKWYKTDLMYEVVFINDQVSCRMRFLLNGTIDRTIRYYTEEHLPPFILSKIKRKFAGKKVYGVTEDTSEDGVTYYIVLEDEDHWLHIQSDAIGNTIITNQYKKNRNVK</sequence>
<dbReference type="SUPFAM" id="SSF160574">
    <property type="entry name" value="BT0923-like"/>
    <property type="match status" value="1"/>
</dbReference>
<feature type="signal peptide" evidence="1">
    <location>
        <begin position="1"/>
        <end position="18"/>
    </location>
</feature>
<protein>
    <recommendedName>
        <fullName evidence="4">Beta-lactamase-inhibitor-like PepSY-like domain-containing protein</fullName>
    </recommendedName>
</protein>